<dbReference type="FunFam" id="3.90.1750.10:FF:000008">
    <property type="entry name" value="Putative ubiquitin-protein ligase E3A"/>
    <property type="match status" value="1"/>
</dbReference>
<evidence type="ECO:0000313" key="21">
    <source>
        <dbReference type="EMBL" id="CAH0387744.1"/>
    </source>
</evidence>
<dbReference type="GO" id="GO:0080090">
    <property type="term" value="P:regulation of primary metabolic process"/>
    <property type="evidence" value="ECO:0007669"/>
    <property type="project" value="UniProtKB-ARBA"/>
</dbReference>
<feature type="active site" description="Glycyl thioester intermediate" evidence="18">
    <location>
        <position position="916"/>
    </location>
</feature>
<organism evidence="21 22">
    <name type="scientific">Bemisia tabaci</name>
    <name type="common">Sweetpotato whitefly</name>
    <name type="synonym">Aleurodes tabaci</name>
    <dbReference type="NCBI Taxonomy" id="7038"/>
    <lineage>
        <taxon>Eukaryota</taxon>
        <taxon>Metazoa</taxon>
        <taxon>Ecdysozoa</taxon>
        <taxon>Arthropoda</taxon>
        <taxon>Hexapoda</taxon>
        <taxon>Insecta</taxon>
        <taxon>Pterygota</taxon>
        <taxon>Neoptera</taxon>
        <taxon>Paraneoptera</taxon>
        <taxon>Hemiptera</taxon>
        <taxon>Sternorrhyncha</taxon>
        <taxon>Aleyrodoidea</taxon>
        <taxon>Aleyrodidae</taxon>
        <taxon>Aleyrodinae</taxon>
        <taxon>Bemisia</taxon>
    </lineage>
</organism>
<dbReference type="SMART" id="SM00119">
    <property type="entry name" value="HECTc"/>
    <property type="match status" value="1"/>
</dbReference>
<dbReference type="InterPro" id="IPR042556">
    <property type="entry name" value="AZUL_sf"/>
</dbReference>
<dbReference type="Proteomes" id="UP001152759">
    <property type="component" value="Chromosome 3"/>
</dbReference>
<dbReference type="Gene3D" id="6.10.130.10">
    <property type="entry name" value="Ubiquitin-protein ligase E3A, N-terminal zinc-binding domain (AZUL)"/>
    <property type="match status" value="1"/>
</dbReference>
<keyword evidence="7" id="KW-0808">Transferase</keyword>
<evidence type="ECO:0000256" key="18">
    <source>
        <dbReference type="PROSITE-ProRule" id="PRU00104"/>
    </source>
</evidence>
<feature type="region of interest" description="Disordered" evidence="19">
    <location>
        <begin position="137"/>
        <end position="192"/>
    </location>
</feature>
<keyword evidence="11" id="KW-0862">Zinc</keyword>
<dbReference type="GO" id="GO:0005634">
    <property type="term" value="C:nucleus"/>
    <property type="evidence" value="ECO:0007669"/>
    <property type="project" value="UniProtKB-SubCell"/>
</dbReference>
<proteinExistence type="predicted"/>
<dbReference type="InterPro" id="IPR032353">
    <property type="entry name" value="AZUL"/>
</dbReference>
<evidence type="ECO:0000256" key="9">
    <source>
        <dbReference type="ARBA" id="ARBA00022771"/>
    </source>
</evidence>
<feature type="region of interest" description="Disordered" evidence="19">
    <location>
        <begin position="1"/>
        <end position="49"/>
    </location>
</feature>
<keyword evidence="22" id="KW-1185">Reference proteome</keyword>
<dbReference type="GO" id="GO:0061630">
    <property type="term" value="F:ubiquitin protein ligase activity"/>
    <property type="evidence" value="ECO:0007669"/>
    <property type="project" value="UniProtKB-EC"/>
</dbReference>
<comment type="catalytic activity">
    <reaction evidence="1">
        <text>S-ubiquitinyl-[E2 ubiquitin-conjugating enzyme]-L-cysteine + [acceptor protein]-L-lysine = [E2 ubiquitin-conjugating enzyme]-L-cysteine + N(6)-ubiquitinyl-[acceptor protein]-L-lysine.</text>
        <dbReference type="EC" id="2.3.2.26"/>
    </reaction>
</comment>
<accession>A0A9P0AC98</accession>
<dbReference type="InterPro" id="IPR035983">
    <property type="entry name" value="Hect_E3_ubiquitin_ligase"/>
</dbReference>
<evidence type="ECO:0000256" key="14">
    <source>
        <dbReference type="ARBA" id="ARBA00023242"/>
    </source>
</evidence>
<keyword evidence="9" id="KW-0863">Zinc-finger</keyword>
<evidence type="ECO:0000256" key="6">
    <source>
        <dbReference type="ARBA" id="ARBA00022553"/>
    </source>
</evidence>
<keyword evidence="13" id="KW-0090">Biological rhythms</keyword>
<evidence type="ECO:0000256" key="13">
    <source>
        <dbReference type="ARBA" id="ARBA00023108"/>
    </source>
</evidence>
<dbReference type="Gene3D" id="3.30.2410.10">
    <property type="entry name" value="Hect, E3 ligase catalytic domain"/>
    <property type="match status" value="1"/>
</dbReference>
<dbReference type="InterPro" id="IPR000569">
    <property type="entry name" value="HECT_dom"/>
</dbReference>
<evidence type="ECO:0000256" key="1">
    <source>
        <dbReference type="ARBA" id="ARBA00000885"/>
    </source>
</evidence>
<keyword evidence="10 18" id="KW-0833">Ubl conjugation pathway</keyword>
<protein>
    <recommendedName>
        <fullName evidence="15">Ubiquitin-protein ligase E3A</fullName>
        <ecNumber evidence="4">2.3.2.26</ecNumber>
    </recommendedName>
    <alternativeName>
        <fullName evidence="17">HECT-type ubiquitin transferase E3A</fullName>
    </alternativeName>
    <alternativeName>
        <fullName evidence="16">Oncogenic protein-associated protein E6-AP</fullName>
    </alternativeName>
</protein>
<evidence type="ECO:0000256" key="4">
    <source>
        <dbReference type="ARBA" id="ARBA00012485"/>
    </source>
</evidence>
<dbReference type="KEGG" id="btab:109034489"/>
<evidence type="ECO:0000256" key="7">
    <source>
        <dbReference type="ARBA" id="ARBA00022679"/>
    </source>
</evidence>
<dbReference type="FunFam" id="3.30.2160.10:FF:000004">
    <property type="entry name" value="probable E3 ubiquitin-protein ligase HERC4 isoform X1"/>
    <property type="match status" value="1"/>
</dbReference>
<evidence type="ECO:0000256" key="11">
    <source>
        <dbReference type="ARBA" id="ARBA00022833"/>
    </source>
</evidence>
<dbReference type="Gene3D" id="3.30.2160.10">
    <property type="entry name" value="Hect, E3 ligase catalytic domain"/>
    <property type="match status" value="1"/>
</dbReference>
<dbReference type="Pfam" id="PF16558">
    <property type="entry name" value="AZUL"/>
    <property type="match status" value="1"/>
</dbReference>
<evidence type="ECO:0000256" key="2">
    <source>
        <dbReference type="ARBA" id="ARBA00004123"/>
    </source>
</evidence>
<feature type="compositionally biased region" description="Low complexity" evidence="19">
    <location>
        <begin position="13"/>
        <end position="30"/>
    </location>
</feature>
<evidence type="ECO:0000256" key="17">
    <source>
        <dbReference type="ARBA" id="ARBA00077264"/>
    </source>
</evidence>
<sequence length="948" mass="106509">MNPENKKQDSEGSSNTSALAQLSSSSLALSPEEEVFQSNNGEPDTMKRAAAAKRIERYFYQLTDGCGNENCSNKFCASSGKAPSLKPNQAAVLALELFKEDSPLCEYHPAKIPRTQEAGDLTPESFVSSLSNVIESASSSEKKVPSASSELEVGESLTPTTSSNTPTTKTQTKTTSPSVSDKDCTNKPYNASSSTKKKYLTEKILHDILETCKETNSYSALRASLYQVFSEPECLYQSFLKSDSEPAKSELYPNLKKEEVRELEGEMEKDQDSVAVGKGEIESCSDYLAVDIASLRRAYKELSSVPASEFEDAFVRALLTLADQISIDLQMCGKCGNSCNLDMLVQVFVIVFEIPMLERCEYLETALPKLCTVASLLPLAAQSRLARVWARHSKPRLKNILEALQQLVSSKVVMGTFTSEYFVQDDEAITAATKVMKILYFANLLAGELDSPELREEDLSDCPISEDSLFYGFISAKRGCTCPADKDPLGEELNIDVLDARTPFIPFSEFYNEPLSDVVEMDKDFANYKSSKESSGSGLVFGMTSKKFSFMHYSFILTPATKTLGLYYDNRIRMYSERRISLLRTVVGTPTNPYLRLKVRRDHIIKDALVELEMIAAENPKNLKKQLVVEFEGEQGIDEGGVSKEFFQLIVEEIFNPDYGMFTLQPETRTMWFNTTSFESDAQFTLIGIVLGLAIYNNVILDVHFPMVVYRKLMGKKGTYYDLEDFNKSLYSGLKSMLDHEDDDMQDTFMQTFRICYEDAFGSVLHHDLKENGDQIYVNQINKKEFVDLYSDFLLNTSVDKQFKAFRRGFEMVTDESPLHLLFRPEEVEQLICGSKSFNMNELEEATEYDGGYTSETQIIKDFWEIVHALPLESQRKLLQFATGSDRVPVGGLSKLKLIIARNGCDSDRLPTAHTCFNVILLPEYSSKEKLNDRLIKAINYSKGFGML</sequence>
<feature type="domain" description="HECT" evidence="20">
    <location>
        <begin position="619"/>
        <end position="948"/>
    </location>
</feature>
<evidence type="ECO:0000256" key="3">
    <source>
        <dbReference type="ARBA" id="ARBA00004496"/>
    </source>
</evidence>
<dbReference type="InterPro" id="IPR044611">
    <property type="entry name" value="E3A/B/C-like"/>
</dbReference>
<dbReference type="GO" id="GO:0008270">
    <property type="term" value="F:zinc ion binding"/>
    <property type="evidence" value="ECO:0007669"/>
    <property type="project" value="UniProtKB-KW"/>
</dbReference>
<dbReference type="GO" id="GO:0030518">
    <property type="term" value="P:nuclear receptor-mediated steroid hormone signaling pathway"/>
    <property type="evidence" value="ECO:0007669"/>
    <property type="project" value="UniProtKB-ARBA"/>
</dbReference>
<dbReference type="AlphaFoldDB" id="A0A9P0AC98"/>
<evidence type="ECO:0000256" key="8">
    <source>
        <dbReference type="ARBA" id="ARBA00022723"/>
    </source>
</evidence>
<dbReference type="GO" id="GO:0009966">
    <property type="term" value="P:regulation of signal transduction"/>
    <property type="evidence" value="ECO:0007669"/>
    <property type="project" value="UniProtKB-ARBA"/>
</dbReference>
<dbReference type="PROSITE" id="PS50237">
    <property type="entry name" value="HECT"/>
    <property type="match status" value="1"/>
</dbReference>
<dbReference type="GO" id="GO:0010604">
    <property type="term" value="P:positive regulation of macromolecule metabolic process"/>
    <property type="evidence" value="ECO:0007669"/>
    <property type="project" value="UniProtKB-ARBA"/>
</dbReference>
<keyword evidence="14" id="KW-0539">Nucleus</keyword>
<dbReference type="EC" id="2.3.2.26" evidence="4"/>
<evidence type="ECO:0000256" key="10">
    <source>
        <dbReference type="ARBA" id="ARBA00022786"/>
    </source>
</evidence>
<dbReference type="SUPFAM" id="SSF56204">
    <property type="entry name" value="Hect, E3 ligase catalytic domain"/>
    <property type="match status" value="1"/>
</dbReference>
<dbReference type="GO" id="GO:0006511">
    <property type="term" value="P:ubiquitin-dependent protein catabolic process"/>
    <property type="evidence" value="ECO:0007669"/>
    <property type="project" value="UniProtKB-ARBA"/>
</dbReference>
<dbReference type="PANTHER" id="PTHR45700:SF8">
    <property type="entry name" value="HECT-TYPE E3 UBIQUITIN TRANSFERASE"/>
    <property type="match status" value="1"/>
</dbReference>
<keyword evidence="5" id="KW-0963">Cytoplasm</keyword>
<dbReference type="Pfam" id="PF00632">
    <property type="entry name" value="HECT"/>
    <property type="match status" value="1"/>
</dbReference>
<feature type="compositionally biased region" description="Low complexity" evidence="19">
    <location>
        <begin position="137"/>
        <end position="179"/>
    </location>
</feature>
<feature type="compositionally biased region" description="Basic and acidic residues" evidence="19">
    <location>
        <begin position="1"/>
        <end position="10"/>
    </location>
</feature>
<dbReference type="FunFam" id="3.30.2410.10:FF:000003">
    <property type="entry name" value="probable E3 ubiquitin-protein ligase HERC4 isoform X1"/>
    <property type="match status" value="1"/>
</dbReference>
<evidence type="ECO:0000256" key="15">
    <source>
        <dbReference type="ARBA" id="ARBA00067504"/>
    </source>
</evidence>
<dbReference type="GO" id="GO:0000209">
    <property type="term" value="P:protein polyubiquitination"/>
    <property type="evidence" value="ECO:0007669"/>
    <property type="project" value="InterPro"/>
</dbReference>
<keyword evidence="8" id="KW-0479">Metal-binding</keyword>
<evidence type="ECO:0000256" key="12">
    <source>
        <dbReference type="ARBA" id="ARBA00022942"/>
    </source>
</evidence>
<dbReference type="PANTHER" id="PTHR45700">
    <property type="entry name" value="UBIQUITIN-PROTEIN LIGASE E3C"/>
    <property type="match status" value="1"/>
</dbReference>
<dbReference type="CDD" id="cd00078">
    <property type="entry name" value="HECTc"/>
    <property type="match status" value="1"/>
</dbReference>
<name>A0A9P0AC98_BEMTA</name>
<dbReference type="GO" id="GO:0005737">
    <property type="term" value="C:cytoplasm"/>
    <property type="evidence" value="ECO:0007669"/>
    <property type="project" value="UniProtKB-SubCell"/>
</dbReference>
<comment type="subcellular location">
    <subcellularLocation>
        <location evidence="3">Cytoplasm</location>
    </subcellularLocation>
    <subcellularLocation>
        <location evidence="2">Nucleus</location>
    </subcellularLocation>
</comment>
<evidence type="ECO:0000256" key="5">
    <source>
        <dbReference type="ARBA" id="ARBA00022490"/>
    </source>
</evidence>
<dbReference type="OrthoDB" id="5981550at2759"/>
<keyword evidence="12" id="KW-0647">Proteasome</keyword>
<dbReference type="EMBL" id="OU963864">
    <property type="protein sequence ID" value="CAH0387744.1"/>
    <property type="molecule type" value="Genomic_DNA"/>
</dbReference>
<evidence type="ECO:0000256" key="16">
    <source>
        <dbReference type="ARBA" id="ARBA00077235"/>
    </source>
</evidence>
<evidence type="ECO:0000259" key="20">
    <source>
        <dbReference type="PROSITE" id="PS50237"/>
    </source>
</evidence>
<dbReference type="GO" id="GO:0048511">
    <property type="term" value="P:rhythmic process"/>
    <property type="evidence" value="ECO:0007669"/>
    <property type="project" value="UniProtKB-KW"/>
</dbReference>
<evidence type="ECO:0000313" key="22">
    <source>
        <dbReference type="Proteomes" id="UP001152759"/>
    </source>
</evidence>
<dbReference type="GO" id="GO:0048731">
    <property type="term" value="P:system development"/>
    <property type="evidence" value="ECO:0007669"/>
    <property type="project" value="UniProtKB-ARBA"/>
</dbReference>
<reference evidence="21" key="1">
    <citation type="submission" date="2021-12" db="EMBL/GenBank/DDBJ databases">
        <authorList>
            <person name="King R."/>
        </authorList>
    </citation>
    <scope>NUCLEOTIDE SEQUENCE</scope>
</reference>
<dbReference type="GO" id="GO:0048513">
    <property type="term" value="P:animal organ development"/>
    <property type="evidence" value="ECO:0007669"/>
    <property type="project" value="UniProtKB-ARBA"/>
</dbReference>
<dbReference type="Gene3D" id="3.90.1750.10">
    <property type="entry name" value="Hect, E3 ligase catalytic domains"/>
    <property type="match status" value="1"/>
</dbReference>
<dbReference type="GO" id="GO:0000502">
    <property type="term" value="C:proteasome complex"/>
    <property type="evidence" value="ECO:0007669"/>
    <property type="project" value="UniProtKB-KW"/>
</dbReference>
<evidence type="ECO:0000256" key="19">
    <source>
        <dbReference type="SAM" id="MobiDB-lite"/>
    </source>
</evidence>
<keyword evidence="6" id="KW-0597">Phosphoprotein</keyword>
<gene>
    <name evidence="21" type="ORF">BEMITA_LOCUS6718</name>
</gene>
<dbReference type="GO" id="GO:0042752">
    <property type="term" value="P:regulation of circadian rhythm"/>
    <property type="evidence" value="ECO:0007669"/>
    <property type="project" value="UniProtKB-ARBA"/>
</dbReference>